<gene>
    <name evidence="2" type="ORF">CDAR_304251</name>
</gene>
<feature type="non-terminal residue" evidence="2">
    <location>
        <position position="62"/>
    </location>
</feature>
<dbReference type="Proteomes" id="UP001054837">
    <property type="component" value="Unassembled WGS sequence"/>
</dbReference>
<organism evidence="2 3">
    <name type="scientific">Caerostris darwini</name>
    <dbReference type="NCBI Taxonomy" id="1538125"/>
    <lineage>
        <taxon>Eukaryota</taxon>
        <taxon>Metazoa</taxon>
        <taxon>Ecdysozoa</taxon>
        <taxon>Arthropoda</taxon>
        <taxon>Chelicerata</taxon>
        <taxon>Arachnida</taxon>
        <taxon>Araneae</taxon>
        <taxon>Araneomorphae</taxon>
        <taxon>Entelegynae</taxon>
        <taxon>Araneoidea</taxon>
        <taxon>Araneidae</taxon>
        <taxon>Caerostris</taxon>
    </lineage>
</organism>
<keyword evidence="3" id="KW-1185">Reference proteome</keyword>
<dbReference type="EMBL" id="BPLQ01007730">
    <property type="protein sequence ID" value="GIY31891.1"/>
    <property type="molecule type" value="Genomic_DNA"/>
</dbReference>
<name>A0AAV4SFC1_9ARAC</name>
<evidence type="ECO:0000256" key="1">
    <source>
        <dbReference type="SAM" id="MobiDB-lite"/>
    </source>
</evidence>
<accession>A0AAV4SFC1</accession>
<reference evidence="2 3" key="1">
    <citation type="submission" date="2021-06" db="EMBL/GenBank/DDBJ databases">
        <title>Caerostris darwini draft genome.</title>
        <authorList>
            <person name="Kono N."/>
            <person name="Arakawa K."/>
        </authorList>
    </citation>
    <scope>NUCLEOTIDE SEQUENCE [LARGE SCALE GENOMIC DNA]</scope>
</reference>
<protein>
    <submittedName>
        <fullName evidence="2">Uncharacterized protein</fullName>
    </submittedName>
</protein>
<evidence type="ECO:0000313" key="3">
    <source>
        <dbReference type="Proteomes" id="UP001054837"/>
    </source>
</evidence>
<feature type="region of interest" description="Disordered" evidence="1">
    <location>
        <begin position="1"/>
        <end position="62"/>
    </location>
</feature>
<proteinExistence type="predicted"/>
<evidence type="ECO:0000313" key="2">
    <source>
        <dbReference type="EMBL" id="GIY31891.1"/>
    </source>
</evidence>
<dbReference type="AlphaFoldDB" id="A0AAV4SFC1"/>
<sequence>HLEQIENAKKKAAAAAAAKAQPPQQVTSQKRKTPMTVDAEGYITPGSRRTKKGTNDTPNTTP</sequence>
<comment type="caution">
    <text evidence="2">The sequence shown here is derived from an EMBL/GenBank/DDBJ whole genome shotgun (WGS) entry which is preliminary data.</text>
</comment>
<feature type="non-terminal residue" evidence="2">
    <location>
        <position position="1"/>
    </location>
</feature>